<comment type="similarity">
    <text evidence="1">Belongs to the STXBP/unc-18/SEC1 family.</text>
</comment>
<dbReference type="Gene3D" id="3.90.830.10">
    <property type="entry name" value="Syntaxin Binding Protein 1, Chain A, domain 2"/>
    <property type="match status" value="1"/>
</dbReference>
<dbReference type="Gene3D" id="1.25.40.850">
    <property type="match status" value="1"/>
</dbReference>
<organism evidence="4 5">
    <name type="scientific">Tilletiopsis washingtonensis</name>
    <dbReference type="NCBI Taxonomy" id="58919"/>
    <lineage>
        <taxon>Eukaryota</taxon>
        <taxon>Fungi</taxon>
        <taxon>Dikarya</taxon>
        <taxon>Basidiomycota</taxon>
        <taxon>Ustilaginomycotina</taxon>
        <taxon>Exobasidiomycetes</taxon>
        <taxon>Entylomatales</taxon>
        <taxon>Entylomatales incertae sedis</taxon>
        <taxon>Tilletiopsis</taxon>
    </lineage>
</organism>
<dbReference type="GO" id="GO:0016192">
    <property type="term" value="P:vesicle-mediated transport"/>
    <property type="evidence" value="ECO:0007669"/>
    <property type="project" value="InterPro"/>
</dbReference>
<dbReference type="OrthoDB" id="10262287at2759"/>
<keyword evidence="3" id="KW-0812">Transmembrane</keyword>
<dbReference type="PANTHER" id="PTHR11679">
    <property type="entry name" value="VESICLE PROTEIN SORTING-ASSOCIATED"/>
    <property type="match status" value="1"/>
</dbReference>
<dbReference type="Gene3D" id="3.40.50.2060">
    <property type="match status" value="1"/>
</dbReference>
<protein>
    <submittedName>
        <fullName evidence="4">Sec1-like protein</fullName>
    </submittedName>
</protein>
<accession>A0A316ZDC2</accession>
<reference evidence="4 5" key="1">
    <citation type="journal article" date="2018" name="Mol. Biol. Evol.">
        <title>Broad Genomic Sampling Reveals a Smut Pathogenic Ancestry of the Fungal Clade Ustilaginomycotina.</title>
        <authorList>
            <person name="Kijpornyongpan T."/>
            <person name="Mondo S.J."/>
            <person name="Barry K."/>
            <person name="Sandor L."/>
            <person name="Lee J."/>
            <person name="Lipzen A."/>
            <person name="Pangilinan J."/>
            <person name="LaButti K."/>
            <person name="Hainaut M."/>
            <person name="Henrissat B."/>
            <person name="Grigoriev I.V."/>
            <person name="Spatafora J.W."/>
            <person name="Aime M.C."/>
        </authorList>
    </citation>
    <scope>NUCLEOTIDE SEQUENCE [LARGE SCALE GENOMIC DNA]</scope>
    <source>
        <strain evidence="4 5">MCA 4186</strain>
    </source>
</reference>
<dbReference type="SUPFAM" id="SSF56815">
    <property type="entry name" value="Sec1/munc18-like (SM) proteins"/>
    <property type="match status" value="1"/>
</dbReference>
<dbReference type="InterPro" id="IPR043155">
    <property type="entry name" value="VPS33_dom3b"/>
</dbReference>
<keyword evidence="3" id="KW-1133">Transmembrane helix</keyword>
<dbReference type="Gene3D" id="3.40.50.1910">
    <property type="match status" value="1"/>
</dbReference>
<dbReference type="InterPro" id="IPR043154">
    <property type="entry name" value="Sec-1-like_dom1"/>
</dbReference>
<name>A0A316ZDC2_9BASI</name>
<dbReference type="InterPro" id="IPR043127">
    <property type="entry name" value="Sec-1-like_dom3a"/>
</dbReference>
<gene>
    <name evidence="4" type="ORF">FA09DRAFT_329885</name>
</gene>
<dbReference type="EMBL" id="KZ819292">
    <property type="protein sequence ID" value="PWN98285.1"/>
    <property type="molecule type" value="Genomic_DNA"/>
</dbReference>
<evidence type="ECO:0000256" key="2">
    <source>
        <dbReference type="SAM" id="MobiDB-lite"/>
    </source>
</evidence>
<feature type="compositionally biased region" description="Low complexity" evidence="2">
    <location>
        <begin position="310"/>
        <end position="319"/>
    </location>
</feature>
<feature type="region of interest" description="Disordered" evidence="2">
    <location>
        <begin position="299"/>
        <end position="331"/>
    </location>
</feature>
<sequence>MTAPSTSTPVAGGLDVSPLRALALRALLSALDAIPEGKTLLLDASLAGPLGLVADVGALRQHGVERMFWLEEPKEKGSSTKEQMVSAPTRAVVYVCRPDAKWLRVVAGHVAADRAASGSSLAHTYHLLLSPRRTELSLHLLSTLSSSSSTPLLADVHLHDLPLELIPLESDLLSLEDPRAWSRIWRDGDLGGLHETALACMTLQHLWGAFPRIVGKGDAAQRLATLMLRQRREALAADPTNPALTNTSSVVDCLVVLDRTTDLATPLCSQLTYEGLVDEFVGIKSAHVEVDASLLSTTAPGTPGAGGSGAAAPSGSGTPLQMTSAPKQKKHRLDATSDVLFGELRDLNFSVVGEALHRAAQRLTADYEGRHAAQTVAQMRAFVGRLGGLQSHHAGLRLHTSLTERLMAATTTAEFNASLEIQQNIVAGLELPAQLTAIESLVHAEAPLLLVLRLLCLLSVVGGGIKAKALESMTREVLQTYGYEHLPLLLALSKVGLLSRAPASLPRGAPVSGFAASRAPLKLVNDDVDEKQPRDISYVFSGYAPLSVRLVQAVTQKEALLDTAGAGTKRNATAPLPRAHAIVGWKGFEEVLAALPGATVDEEQRSSTTGSSGSTSGSVRAQPGTTSKAASAAAAAAAASASSSFTPRLPPASTATVAPGDEAISTTIVLFLGGVTYAEVAALRFMSRQTRTRRFVIATTNMINGDELVRSLGPELGITASAASSPALPAAAPAAAQTAATS</sequence>
<keyword evidence="3" id="KW-0472">Membrane</keyword>
<dbReference type="AlphaFoldDB" id="A0A316ZDC2"/>
<dbReference type="RefSeq" id="XP_025598564.1">
    <property type="nucleotide sequence ID" value="XM_025742373.1"/>
</dbReference>
<evidence type="ECO:0000256" key="3">
    <source>
        <dbReference type="SAM" id="Phobius"/>
    </source>
</evidence>
<dbReference type="STRING" id="58919.A0A316ZDC2"/>
<proteinExistence type="inferred from homology"/>
<evidence type="ECO:0000256" key="1">
    <source>
        <dbReference type="ARBA" id="ARBA00009884"/>
    </source>
</evidence>
<dbReference type="Pfam" id="PF00995">
    <property type="entry name" value="Sec1"/>
    <property type="match status" value="1"/>
</dbReference>
<feature type="compositionally biased region" description="Low complexity" evidence="2">
    <location>
        <begin position="606"/>
        <end position="618"/>
    </location>
</feature>
<keyword evidence="5" id="KW-1185">Reference proteome</keyword>
<dbReference type="InterPro" id="IPR027482">
    <property type="entry name" value="Sec1-like_dom2"/>
</dbReference>
<evidence type="ECO:0000313" key="5">
    <source>
        <dbReference type="Proteomes" id="UP000245946"/>
    </source>
</evidence>
<dbReference type="Proteomes" id="UP000245946">
    <property type="component" value="Unassembled WGS sequence"/>
</dbReference>
<feature type="region of interest" description="Disordered" evidence="2">
    <location>
        <begin position="599"/>
        <end position="626"/>
    </location>
</feature>
<feature type="transmembrane region" description="Helical" evidence="3">
    <location>
        <begin position="663"/>
        <end position="685"/>
    </location>
</feature>
<evidence type="ECO:0000313" key="4">
    <source>
        <dbReference type="EMBL" id="PWN98285.1"/>
    </source>
</evidence>
<dbReference type="GeneID" id="37269917"/>
<dbReference type="InterPro" id="IPR036045">
    <property type="entry name" value="Sec1-like_sf"/>
</dbReference>
<dbReference type="InterPro" id="IPR001619">
    <property type="entry name" value="Sec1-like"/>
</dbReference>